<evidence type="ECO:0000256" key="1">
    <source>
        <dbReference type="SAM" id="Coils"/>
    </source>
</evidence>
<dbReference type="PANTHER" id="PTHR32114:SF2">
    <property type="entry name" value="ABC TRANSPORTER ABCH.3"/>
    <property type="match status" value="1"/>
</dbReference>
<proteinExistence type="predicted"/>
<name>A0A218MKB5_9VIRU</name>
<dbReference type="SUPFAM" id="SSF75712">
    <property type="entry name" value="Rad50 coiled-coil Zn hook"/>
    <property type="match status" value="1"/>
</dbReference>
<dbReference type="SUPFAM" id="SSF52540">
    <property type="entry name" value="P-loop containing nucleoside triphosphate hydrolases"/>
    <property type="match status" value="1"/>
</dbReference>
<feature type="coiled-coil region" evidence="1">
    <location>
        <begin position="327"/>
        <end position="354"/>
    </location>
</feature>
<accession>A0A218MKB5</accession>
<dbReference type="EMBL" id="KY052794">
    <property type="protein sequence ID" value="ASE99719.1"/>
    <property type="molecule type" value="Genomic_DNA"/>
</dbReference>
<sequence length="609" mass="68933">MAYIKLKELKFSNMFSYGADNVINFDKSRITQLTAPNGSGKSSVALILQETLFNKNIKSIKKADLLNRWTKSKTWSSNLTFSIDAKNYDLNVVRSNNTTKVKLLQNGEDITEHKVLDTYKKIQKLFGLDFEVFTQLTYQSSTDLLDFLKATDTNRKKFLINLFNLEKYVDIGTQIKAKTSTTEKELISRKGELKSIDDFLKNASIPEKIEESVIPPVDESLQQQIGVLQQELNDYNVTCKNIDKNNLLLDERKNLKFDLKLEKPKLNSSLFDEMTSLQNDIASAKSRIVEINKNLKAIDTQDVCYACGQSIDNTQAMELFNKNEGLLHVETQNVENYQSQLSKLVEEEAEYKKELGAYNVNQRAVERFEQLSQLIDESLPTDFPDTKDISSKINSLRTDYDLQTRAANDIINRNKTVSAHNAKVDALIEQKTDFTNRQANVKDATLILSDKLTSLNILKKAFSTSGIVAFKLENLTKELEVTINKYLSLLSDGQFQVNFHLDKEKLNIVVVNNGVDTPIETVSGGEFSRIQTSILLAIRSLLAKLGGSSINLLFLDEITGVLDDEGKEKLIDVLQTENELNVFLISHDFTHPLIDKLSIVKKDNISNFS</sequence>
<protein>
    <submittedName>
        <fullName evidence="2">Putative DNA double-strand break repair Rad50ATPase</fullName>
    </submittedName>
</protein>
<dbReference type="PANTHER" id="PTHR32114">
    <property type="entry name" value="ABC TRANSPORTER ABCH.3"/>
    <property type="match status" value="1"/>
</dbReference>
<reference evidence="2" key="1">
    <citation type="submission" date="2016-10" db="EMBL/GenBank/DDBJ databases">
        <authorList>
            <person name="Varghese N."/>
        </authorList>
    </citation>
    <scope>NUCLEOTIDE SEQUENCE</scope>
</reference>
<dbReference type="InterPro" id="IPR027417">
    <property type="entry name" value="P-loop_NTPase"/>
</dbReference>
<organism evidence="2">
    <name type="scientific">uncultured virus</name>
    <dbReference type="NCBI Taxonomy" id="340016"/>
    <lineage>
        <taxon>Viruses</taxon>
        <taxon>environmental samples</taxon>
    </lineage>
</organism>
<reference evidence="2" key="2">
    <citation type="journal article" date="2017" name="Nat. Commun.">
        <title>Single-virus genomics reveals hidden cosmopolitan and abundant viruses.</title>
        <authorList>
            <person name="Martinez-Hernandez F."/>
            <person name="Fornas O."/>
            <person name="Lluesma Gomez M."/>
            <person name="Bolduc B."/>
            <person name="de la Cruz Pena M.J."/>
            <person name="Martinez J.M."/>
            <person name="Anton J."/>
            <person name="Gasol J.M."/>
            <person name="Rosselli R."/>
            <person name="Rodriguez-Valera F."/>
            <person name="Sullivan M.B."/>
            <person name="Acinas S.G."/>
            <person name="Martinez-Garcia M."/>
        </authorList>
    </citation>
    <scope>NUCLEOTIDE SEQUENCE</scope>
</reference>
<dbReference type="Gene3D" id="3.40.50.300">
    <property type="entry name" value="P-loop containing nucleotide triphosphate hydrolases"/>
    <property type="match status" value="2"/>
</dbReference>
<keyword evidence="1" id="KW-0175">Coiled coil</keyword>
<evidence type="ECO:0000313" key="2">
    <source>
        <dbReference type="EMBL" id="ASE99719.1"/>
    </source>
</evidence>
<feature type="coiled-coil region" evidence="1">
    <location>
        <begin position="274"/>
        <end position="301"/>
    </location>
</feature>